<dbReference type="PANTHER" id="PTHR33055">
    <property type="entry name" value="TRANSPOSASE FOR INSERTION SEQUENCE ELEMENT IS1111A"/>
    <property type="match status" value="1"/>
</dbReference>
<evidence type="ECO:0000313" key="4">
    <source>
        <dbReference type="Proteomes" id="UP000078486"/>
    </source>
</evidence>
<proteinExistence type="predicted"/>
<dbReference type="GO" id="GO:0004803">
    <property type="term" value="F:transposase activity"/>
    <property type="evidence" value="ECO:0007669"/>
    <property type="project" value="InterPro"/>
</dbReference>
<dbReference type="AlphaFoldDB" id="A0A178IHD0"/>
<name>A0A178IHD0_9BACT</name>
<dbReference type="PANTHER" id="PTHR33055:SF13">
    <property type="entry name" value="TRANSPOSASE"/>
    <property type="match status" value="1"/>
</dbReference>
<dbReference type="GO" id="GO:0006313">
    <property type="term" value="P:DNA transposition"/>
    <property type="evidence" value="ECO:0007669"/>
    <property type="project" value="InterPro"/>
</dbReference>
<protein>
    <submittedName>
        <fullName evidence="3">Uncharacterized protein</fullName>
    </submittedName>
</protein>
<evidence type="ECO:0000259" key="2">
    <source>
        <dbReference type="Pfam" id="PF02371"/>
    </source>
</evidence>
<dbReference type="Pfam" id="PF02371">
    <property type="entry name" value="Transposase_20"/>
    <property type="match status" value="1"/>
</dbReference>
<dbReference type="Proteomes" id="UP000078486">
    <property type="component" value="Unassembled WGS sequence"/>
</dbReference>
<dbReference type="GO" id="GO:0003677">
    <property type="term" value="F:DNA binding"/>
    <property type="evidence" value="ECO:0007669"/>
    <property type="project" value="InterPro"/>
</dbReference>
<dbReference type="Pfam" id="PF01548">
    <property type="entry name" value="DEDD_Tnp_IS110"/>
    <property type="match status" value="1"/>
</dbReference>
<organism evidence="3 4">
    <name type="scientific">Termitidicoccus mucosus</name>
    <dbReference type="NCBI Taxonomy" id="1184151"/>
    <lineage>
        <taxon>Bacteria</taxon>
        <taxon>Pseudomonadati</taxon>
        <taxon>Verrucomicrobiota</taxon>
        <taxon>Opitutia</taxon>
        <taxon>Opitutales</taxon>
        <taxon>Opitutaceae</taxon>
        <taxon>Termitidicoccus</taxon>
    </lineage>
</organism>
<accession>A0A178IHD0</accession>
<dbReference type="InterPro" id="IPR002525">
    <property type="entry name" value="Transp_IS110-like_N"/>
</dbReference>
<evidence type="ECO:0000259" key="1">
    <source>
        <dbReference type="Pfam" id="PF01548"/>
    </source>
</evidence>
<dbReference type="EMBL" id="LRRQ01000097">
    <property type="protein sequence ID" value="OAM89394.1"/>
    <property type="molecule type" value="Genomic_DNA"/>
</dbReference>
<dbReference type="InterPro" id="IPR047650">
    <property type="entry name" value="Transpos_IS110"/>
</dbReference>
<sequence>MPNQYKHIGVDLAKSSFVADLPKGVTSFAQSPAGLLRFLSQLPARAWVVCEATGGYERALARACHQAGVRVSVVNPRRVREFAKSQGILAKTDRIDTGLPLLESLAAARRALLEQHIKQIDAEMERVIAADLLGVAPLPNQSGSADKPRHIAGGRHRLRKILYMAALSAARHNPLLSALYRRLREKGKPVKVALSALMRKLIELLNLLLKYPNFSCALITVAYSHNKKI</sequence>
<reference evidence="3 4" key="1">
    <citation type="submission" date="2016-01" db="EMBL/GenBank/DDBJ databases">
        <title>High potential of lignocellulose degradation of a new Verrucomicrobia species.</title>
        <authorList>
            <person name="Wang Y."/>
            <person name="Shi Y."/>
            <person name="Qiu Z."/>
            <person name="Liu S."/>
            <person name="Yang H."/>
        </authorList>
    </citation>
    <scope>NUCLEOTIDE SEQUENCE [LARGE SCALE GENOMIC DNA]</scope>
    <source>
        <strain evidence="3 4">TSB47</strain>
    </source>
</reference>
<comment type="caution">
    <text evidence="3">The sequence shown here is derived from an EMBL/GenBank/DDBJ whole genome shotgun (WGS) entry which is preliminary data.</text>
</comment>
<dbReference type="InterPro" id="IPR003346">
    <property type="entry name" value="Transposase_20"/>
</dbReference>
<dbReference type="OrthoDB" id="8261795at2"/>
<keyword evidence="4" id="KW-1185">Reference proteome</keyword>
<dbReference type="RefSeq" id="WP_068770705.1">
    <property type="nucleotide sequence ID" value="NZ_CP109796.1"/>
</dbReference>
<feature type="domain" description="Transposase IS116/IS110/IS902 C-terminal" evidence="2">
    <location>
        <begin position="130"/>
        <end position="181"/>
    </location>
</feature>
<feature type="domain" description="Transposase IS110-like N-terminal" evidence="1">
    <location>
        <begin position="27"/>
        <end position="96"/>
    </location>
</feature>
<gene>
    <name evidence="3" type="ORF">AW736_13425</name>
</gene>
<evidence type="ECO:0000313" key="3">
    <source>
        <dbReference type="EMBL" id="OAM89394.1"/>
    </source>
</evidence>